<proteinExistence type="predicted"/>
<dbReference type="RefSeq" id="WP_177135942.1">
    <property type="nucleotide sequence ID" value="NZ_VYGV01000011.1"/>
</dbReference>
<evidence type="ECO:0000313" key="1">
    <source>
        <dbReference type="EMBL" id="NWF46034.1"/>
    </source>
</evidence>
<dbReference type="EMBL" id="VYGV01000011">
    <property type="protein sequence ID" value="NWF46034.1"/>
    <property type="molecule type" value="Genomic_DNA"/>
</dbReference>
<reference evidence="1 2" key="1">
    <citation type="submission" date="2019-09" db="EMBL/GenBank/DDBJ databases">
        <title>Hydrogenophaga aromatica sp. nov., isolated from a para-xylene-degrading enrichment culture.</title>
        <authorList>
            <person name="Tancsics A."/>
            <person name="Banerjee S."/>
        </authorList>
    </citation>
    <scope>NUCLEOTIDE SEQUENCE [LARGE SCALE GENOMIC DNA]</scope>
    <source>
        <strain evidence="1 2">D2P1</strain>
    </source>
</reference>
<organism evidence="1 2">
    <name type="scientific">Hydrogenophaga aromaticivorans</name>
    <dbReference type="NCBI Taxonomy" id="2610898"/>
    <lineage>
        <taxon>Bacteria</taxon>
        <taxon>Pseudomonadati</taxon>
        <taxon>Pseudomonadota</taxon>
        <taxon>Betaproteobacteria</taxon>
        <taxon>Burkholderiales</taxon>
        <taxon>Comamonadaceae</taxon>
        <taxon>Hydrogenophaga</taxon>
    </lineage>
</organism>
<name>A0A7Y8KXG5_9BURK</name>
<protein>
    <submittedName>
        <fullName evidence="1">Uncharacterized protein</fullName>
    </submittedName>
</protein>
<sequence>MFATTEKWDSKMSFTVSAELVSATESQALKSYRDIASDIRVDRDLEIDTTSLELDGLQDIIQAAAAVGDIKAARAAESVMLARNGRFDKPVPNFKAFKGFRRCAMFRVIRMKTTGVEAEPVQPVEVLA</sequence>
<accession>A0A7Y8KXG5</accession>
<comment type="caution">
    <text evidence="1">The sequence shown here is derived from an EMBL/GenBank/DDBJ whole genome shotgun (WGS) entry which is preliminary data.</text>
</comment>
<dbReference type="Proteomes" id="UP000545507">
    <property type="component" value="Unassembled WGS sequence"/>
</dbReference>
<gene>
    <name evidence="1" type="ORF">F3K02_12345</name>
</gene>
<evidence type="ECO:0000313" key="2">
    <source>
        <dbReference type="Proteomes" id="UP000545507"/>
    </source>
</evidence>
<dbReference type="AlphaFoldDB" id="A0A7Y8KXG5"/>
<keyword evidence="2" id="KW-1185">Reference proteome</keyword>